<evidence type="ECO:0000259" key="3">
    <source>
        <dbReference type="Pfam" id="PF03795"/>
    </source>
</evidence>
<accession>A0A1H1MRV5</accession>
<dbReference type="AlphaFoldDB" id="A0A1H1MRV5"/>
<dbReference type="RefSeq" id="WP_089661844.1">
    <property type="nucleotide sequence ID" value="NZ_LT629745.1"/>
</dbReference>
<protein>
    <submittedName>
        <fullName evidence="4">Uncharacterized conserved protein YciI, contains a putative active-site phosphohistidine</fullName>
    </submittedName>
</protein>
<evidence type="ECO:0000313" key="5">
    <source>
        <dbReference type="Proteomes" id="UP000198858"/>
    </source>
</evidence>
<dbReference type="Pfam" id="PF03795">
    <property type="entry name" value="YCII"/>
    <property type="match status" value="1"/>
</dbReference>
<evidence type="ECO:0000256" key="1">
    <source>
        <dbReference type="ARBA" id="ARBA00007689"/>
    </source>
</evidence>
<proteinExistence type="inferred from homology"/>
<organism evidence="4 5">
    <name type="scientific">Christiangramia echinicola</name>
    <dbReference type="NCBI Taxonomy" id="279359"/>
    <lineage>
        <taxon>Bacteria</taxon>
        <taxon>Pseudomonadati</taxon>
        <taxon>Bacteroidota</taxon>
        <taxon>Flavobacteriia</taxon>
        <taxon>Flavobacteriales</taxon>
        <taxon>Flavobacteriaceae</taxon>
        <taxon>Christiangramia</taxon>
    </lineage>
</organism>
<evidence type="ECO:0000313" key="4">
    <source>
        <dbReference type="EMBL" id="SDR89436.1"/>
    </source>
</evidence>
<dbReference type="InterPro" id="IPR011008">
    <property type="entry name" value="Dimeric_a/b-barrel"/>
</dbReference>
<name>A0A1H1MRV5_9FLAO</name>
<dbReference type="EMBL" id="LT629745">
    <property type="protein sequence ID" value="SDR89436.1"/>
    <property type="molecule type" value="Genomic_DNA"/>
</dbReference>
<dbReference type="Gene3D" id="3.30.70.1060">
    <property type="entry name" value="Dimeric alpha+beta barrel"/>
    <property type="match status" value="1"/>
</dbReference>
<dbReference type="SUPFAM" id="SSF54909">
    <property type="entry name" value="Dimeric alpha+beta barrel"/>
    <property type="match status" value="1"/>
</dbReference>
<dbReference type="Proteomes" id="UP000198858">
    <property type="component" value="Chromosome I"/>
</dbReference>
<gene>
    <name evidence="4" type="ORF">SAMN04488552_1424</name>
</gene>
<keyword evidence="5" id="KW-1185">Reference proteome</keyword>
<dbReference type="PROSITE" id="PS51257">
    <property type="entry name" value="PROKAR_LIPOPROTEIN"/>
    <property type="match status" value="1"/>
</dbReference>
<comment type="similarity">
    <text evidence="1">Belongs to the YciI family.</text>
</comment>
<feature type="region of interest" description="Disordered" evidence="2">
    <location>
        <begin position="19"/>
        <end position="38"/>
    </location>
</feature>
<reference evidence="4 5" key="1">
    <citation type="submission" date="2016-10" db="EMBL/GenBank/DDBJ databases">
        <authorList>
            <person name="Varghese N."/>
            <person name="Submissions S."/>
        </authorList>
    </citation>
    <scope>NUCLEOTIDE SEQUENCE [LARGE SCALE GENOMIC DNA]</scope>
    <source>
        <strain evidence="4 5">Mar_2010_102</strain>
    </source>
</reference>
<sequence length="167" mass="18642">MKRVLFILACGLMISCGDSDKRKSVESSDASEIKKDSVESPDVATIEEDLKKKGYQTFSYKAGDTTYLMQQYYMVFLKSGATRSQDSTEAAELQKKHMEHLTWLYEEGYTSLTGPMGDDGDLRGIVVFNTATQKEADSLANLDPMVKAGRLKVEVHPWWVAKGGKLK</sequence>
<dbReference type="STRING" id="1250231.SAMN04488552_1424"/>
<dbReference type="InterPro" id="IPR005545">
    <property type="entry name" value="YCII"/>
</dbReference>
<feature type="domain" description="YCII-related" evidence="3">
    <location>
        <begin position="85"/>
        <end position="158"/>
    </location>
</feature>
<evidence type="ECO:0000256" key="2">
    <source>
        <dbReference type="SAM" id="MobiDB-lite"/>
    </source>
</evidence>